<organism evidence="1 2">
    <name type="scientific">Thermodesulfovibrio aggregans</name>
    <dbReference type="NCBI Taxonomy" id="86166"/>
    <lineage>
        <taxon>Bacteria</taxon>
        <taxon>Pseudomonadati</taxon>
        <taxon>Nitrospirota</taxon>
        <taxon>Thermodesulfovibrionia</taxon>
        <taxon>Thermodesulfovibrionales</taxon>
        <taxon>Thermodesulfovibrionaceae</taxon>
        <taxon>Thermodesulfovibrio</taxon>
    </lineage>
</organism>
<dbReference type="STRING" id="86166.TAGGR_1712"/>
<evidence type="ECO:0000313" key="2">
    <source>
        <dbReference type="Proteomes" id="UP000054976"/>
    </source>
</evidence>
<accession>A0A0U9HN99</accession>
<evidence type="ECO:0000313" key="1">
    <source>
        <dbReference type="EMBL" id="GAQ94528.1"/>
    </source>
</evidence>
<proteinExistence type="predicted"/>
<reference evidence="2" key="1">
    <citation type="submission" date="2016-01" db="EMBL/GenBank/DDBJ databases">
        <title>Draft genome sequence of Thermodesulfovibrio aggregans strain TGE-P1.</title>
        <authorList>
            <person name="Sekiguchi Y."/>
            <person name="Ohashi A."/>
            <person name="Matsuura N."/>
            <person name="Tourlousse M.D."/>
        </authorList>
    </citation>
    <scope>NUCLEOTIDE SEQUENCE [LARGE SCALE GENOMIC DNA]</scope>
    <source>
        <strain evidence="2">TGE-P1</strain>
    </source>
</reference>
<dbReference type="AlphaFoldDB" id="A0A0U9HN99"/>
<dbReference type="EMBL" id="BCNO01000001">
    <property type="protein sequence ID" value="GAQ94528.1"/>
    <property type="molecule type" value="Genomic_DNA"/>
</dbReference>
<keyword evidence="2" id="KW-1185">Reference proteome</keyword>
<protein>
    <submittedName>
        <fullName evidence="1">Uncharacterized protein</fullName>
    </submittedName>
</protein>
<sequence>MKVKAKKVKDGYLIPNIKEFGDLEEIEIEIKFSPGVIDAGERRFSDDFIAEHWRELILTNTDTSEFYKSAEYYIERATDYMERKSR</sequence>
<name>A0A0U9HN99_9BACT</name>
<dbReference type="Proteomes" id="UP000054976">
    <property type="component" value="Unassembled WGS sequence"/>
</dbReference>
<gene>
    <name evidence="1" type="ORF">TAGGR_1712</name>
</gene>
<comment type="caution">
    <text evidence="1">The sequence shown here is derived from an EMBL/GenBank/DDBJ whole genome shotgun (WGS) entry which is preliminary data.</text>
</comment>
<dbReference type="RefSeq" id="WP_059175973.1">
    <property type="nucleotide sequence ID" value="NZ_BCNO01000001.1"/>
</dbReference>